<name>A0A6I4WDE2_9ACTN</name>
<dbReference type="RefSeq" id="WP_161105859.1">
    <property type="nucleotide sequence ID" value="NZ_JBHLYI010000011.1"/>
</dbReference>
<dbReference type="AlphaFoldDB" id="A0A6I4WDE2"/>
<proteinExistence type="predicted"/>
<keyword evidence="1" id="KW-0472">Membrane</keyword>
<organism evidence="2 3">
    <name type="scientific">Actinomadura rayongensis</name>
    <dbReference type="NCBI Taxonomy" id="1429076"/>
    <lineage>
        <taxon>Bacteria</taxon>
        <taxon>Bacillati</taxon>
        <taxon>Actinomycetota</taxon>
        <taxon>Actinomycetes</taxon>
        <taxon>Streptosporangiales</taxon>
        <taxon>Thermomonosporaceae</taxon>
        <taxon>Actinomadura</taxon>
    </lineage>
</organism>
<sequence length="153" mass="15690">MRGARRAVAVAATAVLCFALYVALISEIVWPQLVVAGVAAVVASGAGYAAARLLTSGPERPEPAWRGGMARAAAAVPVQIVADARWLALPVPSGARAEFHGPAPAGPDWTGLVTLLLSAAPGTFVTQIDPQRGTFVLHRLGPGPDLVERGLGR</sequence>
<evidence type="ECO:0000256" key="1">
    <source>
        <dbReference type="SAM" id="Phobius"/>
    </source>
</evidence>
<accession>A0A6I4WDE2</accession>
<evidence type="ECO:0000313" key="3">
    <source>
        <dbReference type="Proteomes" id="UP000431901"/>
    </source>
</evidence>
<reference evidence="2 3" key="1">
    <citation type="submission" date="2019-12" db="EMBL/GenBank/DDBJ databases">
        <title>Nocardia macrotermitis sp. nov. and Nocardia aurantia sp. nov., isolated from the gut of the fungus growing-termite Macrotermes natalensis.</title>
        <authorList>
            <person name="Christine B."/>
            <person name="Rene B."/>
        </authorList>
    </citation>
    <scope>NUCLEOTIDE SEQUENCE [LARGE SCALE GENOMIC DNA]</scope>
    <source>
        <strain evidence="2 3">DSM 102126</strain>
    </source>
</reference>
<dbReference type="EMBL" id="WUTW01000008">
    <property type="protein sequence ID" value="MXQ67671.1"/>
    <property type="molecule type" value="Genomic_DNA"/>
</dbReference>
<gene>
    <name evidence="2" type="ORF">GQ466_26995</name>
</gene>
<dbReference type="OrthoDB" id="3482406at2"/>
<evidence type="ECO:0000313" key="2">
    <source>
        <dbReference type="EMBL" id="MXQ67671.1"/>
    </source>
</evidence>
<dbReference type="Proteomes" id="UP000431901">
    <property type="component" value="Unassembled WGS sequence"/>
</dbReference>
<protein>
    <submittedName>
        <fullName evidence="2">Uncharacterized protein</fullName>
    </submittedName>
</protein>
<comment type="caution">
    <text evidence="2">The sequence shown here is derived from an EMBL/GenBank/DDBJ whole genome shotgun (WGS) entry which is preliminary data.</text>
</comment>
<keyword evidence="1" id="KW-1133">Transmembrane helix</keyword>
<keyword evidence="1" id="KW-0812">Transmembrane</keyword>
<keyword evidence="3" id="KW-1185">Reference proteome</keyword>
<feature type="transmembrane region" description="Helical" evidence="1">
    <location>
        <begin position="7"/>
        <end position="24"/>
    </location>
</feature>
<feature type="transmembrane region" description="Helical" evidence="1">
    <location>
        <begin position="30"/>
        <end position="51"/>
    </location>
</feature>